<evidence type="ECO:0000313" key="1">
    <source>
        <dbReference type="EMBL" id="EYF07825.1"/>
    </source>
</evidence>
<accession>A0A017TG70</accession>
<dbReference type="Proteomes" id="UP000019678">
    <property type="component" value="Unassembled WGS sequence"/>
</dbReference>
<protein>
    <submittedName>
        <fullName evidence="1">Uncharacterized protein</fullName>
    </submittedName>
</protein>
<comment type="caution">
    <text evidence="1">The sequence shown here is derived from an EMBL/GenBank/DDBJ whole genome shotgun (WGS) entry which is preliminary data.</text>
</comment>
<organism evidence="1 2">
    <name type="scientific">Chondromyces apiculatus DSM 436</name>
    <dbReference type="NCBI Taxonomy" id="1192034"/>
    <lineage>
        <taxon>Bacteria</taxon>
        <taxon>Pseudomonadati</taxon>
        <taxon>Myxococcota</taxon>
        <taxon>Polyangia</taxon>
        <taxon>Polyangiales</taxon>
        <taxon>Polyangiaceae</taxon>
        <taxon>Chondromyces</taxon>
    </lineage>
</organism>
<reference evidence="1 2" key="1">
    <citation type="submission" date="2013-05" db="EMBL/GenBank/DDBJ databases">
        <title>Genome assembly of Chondromyces apiculatus DSM 436.</title>
        <authorList>
            <person name="Sharma G."/>
            <person name="Khatri I."/>
            <person name="Kaur C."/>
            <person name="Mayilraj S."/>
            <person name="Subramanian S."/>
        </authorList>
    </citation>
    <scope>NUCLEOTIDE SEQUENCE [LARGE SCALE GENOMIC DNA]</scope>
    <source>
        <strain evidence="1 2">DSM 436</strain>
    </source>
</reference>
<sequence length="143" mass="15521">MVSTVVGNVVVVLHGEAPPREEEWARYIGLIRERDLLKTASIVFTDGGAPSSKQRAEINEILAGRHPRGAVVSHNPLLRGVITALALVNPQTRSFSPDKLADAFTFLKLTRDEIAAVQQTLEALCAEIGFRPKSLPRLAPSTT</sequence>
<evidence type="ECO:0000313" key="2">
    <source>
        <dbReference type="Proteomes" id="UP000019678"/>
    </source>
</evidence>
<dbReference type="STRING" id="1192034.CAP_6847"/>
<proteinExistence type="predicted"/>
<dbReference type="EMBL" id="ASRX01000006">
    <property type="protein sequence ID" value="EYF07825.1"/>
    <property type="molecule type" value="Genomic_DNA"/>
</dbReference>
<dbReference type="AlphaFoldDB" id="A0A017TG70"/>
<name>A0A017TG70_9BACT</name>
<keyword evidence="2" id="KW-1185">Reference proteome</keyword>
<gene>
    <name evidence="1" type="ORF">CAP_6847</name>
</gene>